<evidence type="ECO:0000256" key="1">
    <source>
        <dbReference type="SAM" id="MobiDB-lite"/>
    </source>
</evidence>
<proteinExistence type="predicted"/>
<dbReference type="AlphaFoldDB" id="A0A6J4VSI1"/>
<feature type="region of interest" description="Disordered" evidence="1">
    <location>
        <begin position="1"/>
        <end position="48"/>
    </location>
</feature>
<gene>
    <name evidence="2" type="ORF">AVDCRST_MAG88-3709</name>
</gene>
<dbReference type="EMBL" id="CADCWM010000902">
    <property type="protein sequence ID" value="CAA9584131.1"/>
    <property type="molecule type" value="Genomic_DNA"/>
</dbReference>
<protein>
    <submittedName>
        <fullName evidence="2">Uncharacterized protein</fullName>
    </submittedName>
</protein>
<sequence>MRDDHGDGAAGAITLGRRHDAEGGDPPFVADRPDQEAEGDALEGGGER</sequence>
<name>A0A6J4VSI1_9BACT</name>
<reference evidence="2" key="1">
    <citation type="submission" date="2020-02" db="EMBL/GenBank/DDBJ databases">
        <authorList>
            <person name="Meier V. D."/>
        </authorList>
    </citation>
    <scope>NUCLEOTIDE SEQUENCE</scope>
    <source>
        <strain evidence="2">AVDCRST_MAG88</strain>
    </source>
</reference>
<organism evidence="2">
    <name type="scientific">uncultured Thermomicrobiales bacterium</name>
    <dbReference type="NCBI Taxonomy" id="1645740"/>
    <lineage>
        <taxon>Bacteria</taxon>
        <taxon>Pseudomonadati</taxon>
        <taxon>Thermomicrobiota</taxon>
        <taxon>Thermomicrobia</taxon>
        <taxon>Thermomicrobiales</taxon>
        <taxon>environmental samples</taxon>
    </lineage>
</organism>
<accession>A0A6J4VSI1</accession>
<evidence type="ECO:0000313" key="2">
    <source>
        <dbReference type="EMBL" id="CAA9584131.1"/>
    </source>
</evidence>